<evidence type="ECO:0000259" key="1">
    <source>
        <dbReference type="Pfam" id="PF08937"/>
    </source>
</evidence>
<dbReference type="STRING" id="1004156.AYP45_16065"/>
<dbReference type="InterPro" id="IPR015032">
    <property type="entry name" value="ThsB__TIR-like_domain"/>
</dbReference>
<dbReference type="Proteomes" id="UP000189681">
    <property type="component" value="Unassembled WGS sequence"/>
</dbReference>
<evidence type="ECO:0000313" key="2">
    <source>
        <dbReference type="EMBL" id="OOP55195.1"/>
    </source>
</evidence>
<sequence length="159" mass="18505">MARRVFFSFHYERDIWRAGQIRNSWVTKPDRESAGFWDAASWEEVKRKGDEAIKRWIDRQLEGTSVTAVLIGSETADRKYVQYEIKKSWEIGNGLLGIYIHNLKDSNGRADLKGKSPFDGYTFRRNDNIVTIATYDWTYNNGYDNLGAWIENAARQVGR</sequence>
<name>A0A1V4AQ01_9BACT</name>
<evidence type="ECO:0000313" key="3">
    <source>
        <dbReference type="Proteomes" id="UP000189681"/>
    </source>
</evidence>
<dbReference type="InterPro" id="IPR036490">
    <property type="entry name" value="ThsB_TIR-like_sf"/>
</dbReference>
<dbReference type="Gene3D" id="3.40.50.11200">
    <property type="match status" value="1"/>
</dbReference>
<feature type="domain" description="Thoeris protein ThsB TIR-like" evidence="1">
    <location>
        <begin position="6"/>
        <end position="105"/>
    </location>
</feature>
<organism evidence="2 3">
    <name type="scientific">Candidatus Brocadia carolinensis</name>
    <dbReference type="NCBI Taxonomy" id="1004156"/>
    <lineage>
        <taxon>Bacteria</taxon>
        <taxon>Pseudomonadati</taxon>
        <taxon>Planctomycetota</taxon>
        <taxon>Candidatus Brocadiia</taxon>
        <taxon>Candidatus Brocadiales</taxon>
        <taxon>Candidatus Brocadiaceae</taxon>
        <taxon>Candidatus Brocadia</taxon>
    </lineage>
</organism>
<dbReference type="AlphaFoldDB" id="A0A1V4AQ01"/>
<comment type="caution">
    <text evidence="2">The sequence shown here is derived from an EMBL/GenBank/DDBJ whole genome shotgun (WGS) entry which is preliminary data.</text>
</comment>
<dbReference type="SUPFAM" id="SSF52206">
    <property type="entry name" value="Hypothetical protein MTH538"/>
    <property type="match status" value="1"/>
</dbReference>
<protein>
    <submittedName>
        <fullName evidence="2">TIR-like domain-containing protein</fullName>
    </submittedName>
</protein>
<dbReference type="Pfam" id="PF08937">
    <property type="entry name" value="ThsB_TIR"/>
    <property type="match status" value="1"/>
</dbReference>
<reference evidence="2 3" key="1">
    <citation type="journal article" date="2017" name="Water Res.">
        <title>Discovery and metagenomic analysis of an anammox bacterial enrichment related to Candidatus "Brocadia caroliniensis" in a full-scale glycerol-fed nitritation-denitritation separate centrate treatment process.</title>
        <authorList>
            <person name="Park H."/>
            <person name="Brotto A.C."/>
            <person name="van Loosdrecht M.C."/>
            <person name="Chandran K."/>
        </authorList>
    </citation>
    <scope>NUCLEOTIDE SEQUENCE [LARGE SCALE GENOMIC DNA]</scope>
    <source>
        <strain evidence="2">26THWARD</strain>
    </source>
</reference>
<accession>A0A1V4AQ01</accession>
<proteinExistence type="predicted"/>
<gene>
    <name evidence="2" type="ORF">AYP45_16065</name>
</gene>
<dbReference type="EMBL" id="AYTS01000167">
    <property type="protein sequence ID" value="OOP55195.1"/>
    <property type="molecule type" value="Genomic_DNA"/>
</dbReference>